<dbReference type="PANTHER" id="PTHR21666">
    <property type="entry name" value="PEPTIDASE-RELATED"/>
    <property type="match status" value="1"/>
</dbReference>
<gene>
    <name evidence="1" type="ORF">Ppb6_02883</name>
</gene>
<keyword evidence="2" id="KW-1185">Reference proteome</keyword>
<protein>
    <submittedName>
        <fullName evidence="1">Peptidase family M23</fullName>
    </submittedName>
</protein>
<name>A0A1C0U1F9_9GAMM</name>
<dbReference type="Gene3D" id="2.70.70.10">
    <property type="entry name" value="Glucose Permease (Domain IIA)"/>
    <property type="match status" value="1"/>
</dbReference>
<dbReference type="InterPro" id="IPR050570">
    <property type="entry name" value="Cell_wall_metabolism_enzyme"/>
</dbReference>
<dbReference type="STRING" id="286156.Ppb6_02883"/>
<evidence type="ECO:0000313" key="1">
    <source>
        <dbReference type="EMBL" id="OCQ51770.1"/>
    </source>
</evidence>
<dbReference type="SUPFAM" id="SSF53955">
    <property type="entry name" value="Lysozyme-like"/>
    <property type="match status" value="1"/>
</dbReference>
<dbReference type="InterPro" id="IPR011055">
    <property type="entry name" value="Dup_hybrid_motif"/>
</dbReference>
<dbReference type="PATRIC" id="fig|286156.4.peg.3273"/>
<dbReference type="Gene3D" id="1.10.530.10">
    <property type="match status" value="1"/>
</dbReference>
<dbReference type="CDD" id="cd12797">
    <property type="entry name" value="M23_peptidase"/>
    <property type="match status" value="1"/>
</dbReference>
<dbReference type="Proteomes" id="UP000093476">
    <property type="component" value="Unassembled WGS sequence"/>
</dbReference>
<dbReference type="AlphaFoldDB" id="A0A1C0U1F9"/>
<reference evidence="1 2" key="1">
    <citation type="submission" date="2015-12" db="EMBL/GenBank/DDBJ databases">
        <title>Genome comparisons provide insights into the role of secondary metabolites in the pathogenic phase of the Photorhabdus life cycle.</title>
        <authorList>
            <person name="Tobias N.J."/>
            <person name="Mishra B."/>
            <person name="Gupta D.K."/>
            <person name="Thines M."/>
            <person name="Stinear T.P."/>
            <person name="Bode H.B."/>
        </authorList>
    </citation>
    <scope>NUCLEOTIDE SEQUENCE [LARGE SCALE GENOMIC DNA]</scope>
    <source>
        <strain evidence="1 2">PB68.1</strain>
    </source>
</reference>
<proteinExistence type="predicted"/>
<sequence precursor="true">MIISPPLLREKSDSESDSAWVNRMIPVDAQRGFPVNVWHSWHGGVHLTHSDSTSRPEKIRAIADGTVHFVRQPQFSKRDRPPYHYDGGTDCGCVVLKHETEIGSGENGKVTFFSLYMHLKSLDEAISVGKTVYRKDSLGTVGQVDGANAVHFQIFCDDSNLTKLVGRTTSALDITKDGRTDVVYGDMYFYLPAGTAFYAKAPEKDPAMTREKAEYTSLEPLFITMSFDKGQCTMTTRRQHRNGHYETVGEAQISEDYEYDLYKKAVKLYPDSPSAGYEMLRFGRIINPEHETLSPADAPHWREVNYPGGAGWVNLAVSEVKKFSDADFPHWMGWQLIDDDSDSNSQCHSPTLLAELNAETEPRADLSYTICHFAFEWDGATVESRFNWLKLPNDVLDEPMSEEDWDKFIAHVKALCIDMAGLPSGKVWHFDPRRFITHFRKCGWLGEGDLIRVIRESVKNSKTHKEGDFLSKESVMTRILQSKNNKANVIIRPENIKESLSRIITNYGFNLSSLRIAHFLSQIFCETGRLEVVVEYGLDNYFNKYEPKKDYAGKEMNDLAGTLGNTLVGDGKRFKGRGIIQTTGRKNYELYGKYKGNAEKFLTDAGAATLASNAYYACDTGGFYWIQKQRMREHNGRRISWGSLSLHYWADKGASYDDVKAITKCVNGGDHGLDDVRWPCFEHALYALNDSIVKPNNFKPIE</sequence>
<dbReference type="SUPFAM" id="SSF51261">
    <property type="entry name" value="Duplicated hybrid motif"/>
    <property type="match status" value="1"/>
</dbReference>
<dbReference type="PANTHER" id="PTHR21666:SF290">
    <property type="entry name" value="PEPTIDASE M23 DOMAIN PROTEIN"/>
    <property type="match status" value="1"/>
</dbReference>
<evidence type="ECO:0000313" key="2">
    <source>
        <dbReference type="Proteomes" id="UP000093476"/>
    </source>
</evidence>
<dbReference type="InterPro" id="IPR023346">
    <property type="entry name" value="Lysozyme-like_dom_sf"/>
</dbReference>
<accession>A0A1C0U1F9</accession>
<dbReference type="RefSeq" id="WP_110889174.1">
    <property type="nucleotide sequence ID" value="NZ_CAWMQZ010000104.1"/>
</dbReference>
<dbReference type="GO" id="GO:0004222">
    <property type="term" value="F:metalloendopeptidase activity"/>
    <property type="evidence" value="ECO:0007669"/>
    <property type="project" value="TreeGrafter"/>
</dbReference>
<comment type="caution">
    <text evidence="1">The sequence shown here is derived from an EMBL/GenBank/DDBJ whole genome shotgun (WGS) entry which is preliminary data.</text>
</comment>
<dbReference type="EMBL" id="LOMY01000104">
    <property type="protein sequence ID" value="OCQ51770.1"/>
    <property type="molecule type" value="Genomic_DNA"/>
</dbReference>
<organism evidence="1 2">
    <name type="scientific">Photorhabdus australis subsp. thailandensis</name>
    <dbReference type="NCBI Taxonomy" id="2805096"/>
    <lineage>
        <taxon>Bacteria</taxon>
        <taxon>Pseudomonadati</taxon>
        <taxon>Pseudomonadota</taxon>
        <taxon>Gammaproteobacteria</taxon>
        <taxon>Enterobacterales</taxon>
        <taxon>Morganellaceae</taxon>
        <taxon>Photorhabdus</taxon>
    </lineage>
</organism>